<dbReference type="GO" id="GO:0080090">
    <property type="term" value="P:regulation of primary metabolic process"/>
    <property type="evidence" value="ECO:0007669"/>
    <property type="project" value="UniProtKB-ARBA"/>
</dbReference>
<evidence type="ECO:0000313" key="10">
    <source>
        <dbReference type="EMBL" id="PWA03126.1"/>
    </source>
</evidence>
<proteinExistence type="inferred from homology"/>
<dbReference type="Gene3D" id="3.40.50.12160">
    <property type="entry name" value="Methylthiotransferase, N-terminal domain"/>
    <property type="match status" value="1"/>
</dbReference>
<dbReference type="InterPro" id="IPR013848">
    <property type="entry name" value="Methylthiotransferase_N"/>
</dbReference>
<comment type="similarity">
    <text evidence="2">Belongs to the methylthiotransferase family. MiaB subfamily.</text>
</comment>
<dbReference type="GO" id="GO:0046872">
    <property type="term" value="F:metal ion binding"/>
    <property type="evidence" value="ECO:0007669"/>
    <property type="project" value="UniProtKB-KW"/>
</dbReference>
<comment type="caution">
    <text evidence="10">The sequence shown here is derived from an EMBL/GenBank/DDBJ whole genome shotgun (WGS) entry which is preliminary data.</text>
</comment>
<dbReference type="AlphaFoldDB" id="A0A2U1JDE8"/>
<dbReference type="NCBIfam" id="TIGR00089">
    <property type="entry name" value="MiaB/RimO family radical SAM methylthiotransferase"/>
    <property type="match status" value="1"/>
</dbReference>
<dbReference type="InterPro" id="IPR023404">
    <property type="entry name" value="rSAM_horseshoe"/>
</dbReference>
<keyword evidence="6" id="KW-0408">Iron</keyword>
<protein>
    <submittedName>
        <fullName evidence="10">Uncharacterized protein</fullName>
    </submittedName>
</protein>
<keyword evidence="7" id="KW-0411">Iron-sulfur</keyword>
<keyword evidence="3" id="KW-0004">4Fe-4S</keyword>
<dbReference type="Proteomes" id="UP000245591">
    <property type="component" value="Unassembled WGS sequence"/>
</dbReference>
<evidence type="ECO:0000256" key="1">
    <source>
        <dbReference type="ARBA" id="ARBA00001966"/>
    </source>
</evidence>
<dbReference type="Pfam" id="PF00919">
    <property type="entry name" value="UPF0004"/>
    <property type="match status" value="1"/>
</dbReference>
<dbReference type="SMART" id="SM00729">
    <property type="entry name" value="Elp3"/>
    <property type="match status" value="1"/>
</dbReference>
<dbReference type="SUPFAM" id="SSF102114">
    <property type="entry name" value="Radical SAM enzymes"/>
    <property type="match status" value="1"/>
</dbReference>
<dbReference type="GO" id="GO:0035597">
    <property type="term" value="F:tRNA-2-methylthio-N(6)-dimethylallyladenosine(37) synthase activity"/>
    <property type="evidence" value="ECO:0007669"/>
    <property type="project" value="TreeGrafter"/>
</dbReference>
<name>A0A2U1JDE8_SMIAN</name>
<keyword evidence="5" id="KW-0479">Metal-binding</keyword>
<evidence type="ECO:0000256" key="7">
    <source>
        <dbReference type="ARBA" id="ARBA00023014"/>
    </source>
</evidence>
<sequence>MKFVSTYNICKSIKTRNGFQRISKQEFLNCYLIHNTFTGNRNVRYYSNTKENIQTPEKIKKNIVFNNRTGPSLQHFLSKSINLKSLESGSFIGKAENTAEQVPYIIENDVVEAKDFDWGEGRTFYVEVYGCQMNVNDTEILMAILENSGYKRAISSEKANIVFLMTCSIREKAENKIWARLKEIKAMNKKSKNSTSQMVGVLGCMAERLKDKLLDNEKLVDVVCGPDAYRSLPRLLSLRKLTNQGVANVILSADETYADISPVRIDPSQIGVHLSIMRGCNNMCSFCVVPFTRGTERSRPIDSIVDEVTTLSKTGIREVTLLGQNVNSYRDTSDSDISVSLGTGNELSRGFSTIYKRKEGGRRFSELIDLVARVDPEMRIKFTSPHPKDFPDALLFAIKNNPNIARNIHLPAQSGSSSVLERMRRGYTYESYMELVYRIREIIPDVTFSTDLIVGFCGETDSEFQQTLELVKNVGFDMAFMFAYSLREKTHAHRKYKDDVPATIKNERLQQLVELFHSIAKEKNKKP</sequence>
<organism evidence="10 11">
    <name type="scientific">Smittium angustum</name>
    <dbReference type="NCBI Taxonomy" id="133377"/>
    <lineage>
        <taxon>Eukaryota</taxon>
        <taxon>Fungi</taxon>
        <taxon>Fungi incertae sedis</taxon>
        <taxon>Zoopagomycota</taxon>
        <taxon>Kickxellomycotina</taxon>
        <taxon>Harpellomycetes</taxon>
        <taxon>Harpellales</taxon>
        <taxon>Legeriomycetaceae</taxon>
        <taxon>Smittium</taxon>
    </lineage>
</organism>
<keyword evidence="11" id="KW-1185">Reference proteome</keyword>
<dbReference type="InterPro" id="IPR006638">
    <property type="entry name" value="Elp3/MiaA/NifB-like_rSAM"/>
</dbReference>
<evidence type="ECO:0000256" key="6">
    <source>
        <dbReference type="ARBA" id="ARBA00023004"/>
    </source>
</evidence>
<dbReference type="PANTHER" id="PTHR43020:SF2">
    <property type="entry name" value="MITOCHONDRIAL TRNA METHYLTHIOTRANSFERASE CDK5RAP1"/>
    <property type="match status" value="1"/>
</dbReference>
<dbReference type="PROSITE" id="PS51918">
    <property type="entry name" value="RADICAL_SAM"/>
    <property type="match status" value="1"/>
</dbReference>
<dbReference type="SFLD" id="SFLDS00029">
    <property type="entry name" value="Radical_SAM"/>
    <property type="match status" value="1"/>
</dbReference>
<dbReference type="EMBL" id="MBFU01000028">
    <property type="protein sequence ID" value="PWA03126.1"/>
    <property type="molecule type" value="Genomic_DNA"/>
</dbReference>
<evidence type="ECO:0000256" key="3">
    <source>
        <dbReference type="ARBA" id="ARBA00022485"/>
    </source>
</evidence>
<dbReference type="InterPro" id="IPR058240">
    <property type="entry name" value="rSAM_sf"/>
</dbReference>
<evidence type="ECO:0000256" key="4">
    <source>
        <dbReference type="ARBA" id="ARBA00022691"/>
    </source>
</evidence>
<evidence type="ECO:0000259" key="8">
    <source>
        <dbReference type="PROSITE" id="PS51449"/>
    </source>
</evidence>
<evidence type="ECO:0000256" key="2">
    <source>
        <dbReference type="ARBA" id="ARBA00009815"/>
    </source>
</evidence>
<dbReference type="InterPro" id="IPR005839">
    <property type="entry name" value="Methylthiotransferase"/>
</dbReference>
<dbReference type="InterPro" id="IPR020612">
    <property type="entry name" value="Methylthiotransferase_CS"/>
</dbReference>
<dbReference type="SFLD" id="SFLDG01082">
    <property type="entry name" value="B12-binding_domain_containing"/>
    <property type="match status" value="1"/>
</dbReference>
<dbReference type="SFLD" id="SFLDF00413">
    <property type="entry name" value="CDK5RAP1"/>
    <property type="match status" value="1"/>
</dbReference>
<dbReference type="SFLD" id="SFLDF00273">
    <property type="entry name" value="(dimethylallyl)adenosine_tRNA"/>
    <property type="match status" value="1"/>
</dbReference>
<dbReference type="GO" id="GO:0005739">
    <property type="term" value="C:mitochondrion"/>
    <property type="evidence" value="ECO:0007669"/>
    <property type="project" value="TreeGrafter"/>
</dbReference>
<dbReference type="FunFam" id="3.40.50.12160:FF:000003">
    <property type="entry name" value="CDK5 regulatory subunit-associated protein 1"/>
    <property type="match status" value="1"/>
</dbReference>
<dbReference type="PROSITE" id="PS01278">
    <property type="entry name" value="MTTASE_RADICAL"/>
    <property type="match status" value="1"/>
</dbReference>
<keyword evidence="4" id="KW-0949">S-adenosyl-L-methionine</keyword>
<evidence type="ECO:0000259" key="9">
    <source>
        <dbReference type="PROSITE" id="PS51918"/>
    </source>
</evidence>
<dbReference type="GO" id="GO:0005829">
    <property type="term" value="C:cytosol"/>
    <property type="evidence" value="ECO:0007669"/>
    <property type="project" value="TreeGrafter"/>
</dbReference>
<feature type="domain" description="MTTase N-terminal" evidence="8">
    <location>
        <begin position="122"/>
        <end position="241"/>
    </location>
</feature>
<dbReference type="PROSITE" id="PS51449">
    <property type="entry name" value="MTTASE_N"/>
    <property type="match status" value="1"/>
</dbReference>
<evidence type="ECO:0000256" key="5">
    <source>
        <dbReference type="ARBA" id="ARBA00022723"/>
    </source>
</evidence>
<feature type="domain" description="Radical SAM core" evidence="9">
    <location>
        <begin position="266"/>
        <end position="522"/>
    </location>
</feature>
<dbReference type="GO" id="GO:0060255">
    <property type="term" value="P:regulation of macromolecule metabolic process"/>
    <property type="evidence" value="ECO:0007669"/>
    <property type="project" value="UniProtKB-ARBA"/>
</dbReference>
<dbReference type="SFLD" id="SFLDG01061">
    <property type="entry name" value="methylthiotransferase"/>
    <property type="match status" value="1"/>
</dbReference>
<gene>
    <name evidence="10" type="ORF">BB558_000690</name>
</gene>
<dbReference type="GO" id="GO:0051539">
    <property type="term" value="F:4 iron, 4 sulfur cluster binding"/>
    <property type="evidence" value="ECO:0007669"/>
    <property type="project" value="UniProtKB-KW"/>
</dbReference>
<dbReference type="InterPro" id="IPR006463">
    <property type="entry name" value="MiaB_methiolase"/>
</dbReference>
<dbReference type="InterPro" id="IPR007197">
    <property type="entry name" value="rSAM"/>
</dbReference>
<dbReference type="InterPro" id="IPR038135">
    <property type="entry name" value="Methylthiotransferase_N_sf"/>
</dbReference>
<dbReference type="Pfam" id="PF04055">
    <property type="entry name" value="Radical_SAM"/>
    <property type="match status" value="1"/>
</dbReference>
<dbReference type="FunFam" id="3.80.30.20:FF:000003">
    <property type="entry name" value="CDK5 regulatory subunit-associated protein 1"/>
    <property type="match status" value="1"/>
</dbReference>
<reference evidence="10 11" key="1">
    <citation type="journal article" date="2018" name="MBio">
        <title>Comparative Genomics Reveals the Core Gene Toolbox for the Fungus-Insect Symbiosis.</title>
        <authorList>
            <person name="Wang Y."/>
            <person name="Stata M."/>
            <person name="Wang W."/>
            <person name="Stajich J.E."/>
            <person name="White M.M."/>
            <person name="Moncalvo J.M."/>
        </authorList>
    </citation>
    <scope>NUCLEOTIDE SEQUENCE [LARGE SCALE GENOMIC DNA]</scope>
    <source>
        <strain evidence="10 11">AUS-126-30</strain>
    </source>
</reference>
<accession>A0A2U1JDE8</accession>
<dbReference type="PANTHER" id="PTHR43020">
    <property type="entry name" value="CDK5 REGULATORY SUBUNIT-ASSOCIATED PROTEIN 1"/>
    <property type="match status" value="1"/>
</dbReference>
<dbReference type="Gene3D" id="3.80.30.20">
    <property type="entry name" value="tm_1862 like domain"/>
    <property type="match status" value="1"/>
</dbReference>
<comment type="cofactor">
    <cofactor evidence="1">
        <name>[4Fe-4S] cluster</name>
        <dbReference type="ChEBI" id="CHEBI:49883"/>
    </cofactor>
</comment>
<evidence type="ECO:0000313" key="11">
    <source>
        <dbReference type="Proteomes" id="UP000245591"/>
    </source>
</evidence>